<dbReference type="InterPro" id="IPR036291">
    <property type="entry name" value="NAD(P)-bd_dom_sf"/>
</dbReference>
<dbReference type="InterPro" id="IPR002347">
    <property type="entry name" value="SDR_fam"/>
</dbReference>
<evidence type="ECO:0000313" key="5">
    <source>
        <dbReference type="Proteomes" id="UP001356095"/>
    </source>
</evidence>
<evidence type="ECO:0000256" key="2">
    <source>
        <dbReference type="ARBA" id="ARBA00023002"/>
    </source>
</evidence>
<dbReference type="EC" id="1.1.1.-" evidence="4"/>
<evidence type="ECO:0000256" key="1">
    <source>
        <dbReference type="ARBA" id="ARBA00006484"/>
    </source>
</evidence>
<organism evidence="4 5">
    <name type="scientific">Nocardiopsis codii</name>
    <dbReference type="NCBI Taxonomy" id="3065942"/>
    <lineage>
        <taxon>Bacteria</taxon>
        <taxon>Bacillati</taxon>
        <taxon>Actinomycetota</taxon>
        <taxon>Actinomycetes</taxon>
        <taxon>Streptosporangiales</taxon>
        <taxon>Nocardiopsidaceae</taxon>
        <taxon>Nocardiopsis</taxon>
    </lineage>
</organism>
<dbReference type="PRINTS" id="PR00081">
    <property type="entry name" value="GDHRDH"/>
</dbReference>
<dbReference type="InterPro" id="IPR057326">
    <property type="entry name" value="KR_dom"/>
</dbReference>
<dbReference type="SUPFAM" id="SSF51735">
    <property type="entry name" value="NAD(P)-binding Rossmann-fold domains"/>
    <property type="match status" value="1"/>
</dbReference>
<comment type="caution">
    <text evidence="4">The sequence shown here is derived from an EMBL/GenBank/DDBJ whole genome shotgun (WGS) entry which is preliminary data.</text>
</comment>
<dbReference type="PANTHER" id="PTHR43639">
    <property type="entry name" value="OXIDOREDUCTASE, SHORT-CHAIN DEHYDROGENASE/REDUCTASE FAMILY (AFU_ORTHOLOGUE AFUA_5G02870)"/>
    <property type="match status" value="1"/>
</dbReference>
<dbReference type="PROSITE" id="PS00061">
    <property type="entry name" value="ADH_SHORT"/>
    <property type="match status" value="1"/>
</dbReference>
<reference evidence="4 5" key="1">
    <citation type="submission" date="2023-08" db="EMBL/GenBank/DDBJ databases">
        <authorList>
            <person name="Girao M."/>
            <person name="Carvalho M.F."/>
        </authorList>
    </citation>
    <scope>NUCLEOTIDE SEQUENCE [LARGE SCALE GENOMIC DNA]</scope>
    <source>
        <strain evidence="4 5">CT-R113</strain>
    </source>
</reference>
<dbReference type="InterPro" id="IPR020904">
    <property type="entry name" value="Sc_DH/Rdtase_CS"/>
</dbReference>
<sequence>MNDNLSTQGRVALVTGGSRGIGAAIVLRLAETGHDVVLTYERDAKAADGVVEAVGRTGRRALAVRADSADPDAVAWAVEHAAEAFGRLDVLVNNAALFPFGPYDVATVEQIDRVLAVNVRAPFLAARAALRHMGEGGRVITVGSNVAERVPFAGLTLYAMSKSALAGMTRGLARDLGPRGIGVVQVNPGPVDTDANPADGPDAEGIRSLVPLGRFGRPEEVAETVAHLAGPGGRFVTGTVINVDGGISA</sequence>
<evidence type="ECO:0000259" key="3">
    <source>
        <dbReference type="SMART" id="SM00822"/>
    </source>
</evidence>
<dbReference type="RefSeq" id="WP_330095280.1">
    <property type="nucleotide sequence ID" value="NZ_JAUZMY010000053.1"/>
</dbReference>
<dbReference type="Gene3D" id="3.40.50.720">
    <property type="entry name" value="NAD(P)-binding Rossmann-like Domain"/>
    <property type="match status" value="1"/>
</dbReference>
<dbReference type="Proteomes" id="UP001356095">
    <property type="component" value="Unassembled WGS sequence"/>
</dbReference>
<dbReference type="Pfam" id="PF13561">
    <property type="entry name" value="adh_short_C2"/>
    <property type="match status" value="1"/>
</dbReference>
<keyword evidence="2 4" id="KW-0560">Oxidoreductase</keyword>
<keyword evidence="5" id="KW-1185">Reference proteome</keyword>
<dbReference type="PRINTS" id="PR00080">
    <property type="entry name" value="SDRFAMILY"/>
</dbReference>
<gene>
    <name evidence="4" type="ORF">Q8791_30310</name>
</gene>
<dbReference type="SMART" id="SM00822">
    <property type="entry name" value="PKS_KR"/>
    <property type="match status" value="1"/>
</dbReference>
<dbReference type="PANTHER" id="PTHR43639:SF1">
    <property type="entry name" value="SHORT-CHAIN DEHYDROGENASE_REDUCTASE FAMILY PROTEIN"/>
    <property type="match status" value="1"/>
</dbReference>
<accession>A0ABU7KH25</accession>
<evidence type="ECO:0000313" key="4">
    <source>
        <dbReference type="EMBL" id="MEE2041523.1"/>
    </source>
</evidence>
<comment type="similarity">
    <text evidence="1">Belongs to the short-chain dehydrogenases/reductases (SDR) family.</text>
</comment>
<feature type="domain" description="Ketoreductase" evidence="3">
    <location>
        <begin position="10"/>
        <end position="194"/>
    </location>
</feature>
<dbReference type="EMBL" id="JAUZMY010000053">
    <property type="protein sequence ID" value="MEE2041523.1"/>
    <property type="molecule type" value="Genomic_DNA"/>
</dbReference>
<dbReference type="GO" id="GO:0016491">
    <property type="term" value="F:oxidoreductase activity"/>
    <property type="evidence" value="ECO:0007669"/>
    <property type="project" value="UniProtKB-KW"/>
</dbReference>
<proteinExistence type="inferred from homology"/>
<name>A0ABU7KH25_9ACTN</name>
<protein>
    <submittedName>
        <fullName evidence="4">3-oxoacyl-ACP reductase family protein</fullName>
        <ecNumber evidence="4">1.1.1.-</ecNumber>
    </submittedName>
</protein>